<gene>
    <name evidence="1" type="ORF">TCARB_1820</name>
</gene>
<dbReference type="KEGG" id="tcb:TCARB_1820"/>
<dbReference type="EMBL" id="CP007493">
    <property type="protein sequence ID" value="AJB42856.1"/>
    <property type="molecule type" value="Genomic_DNA"/>
</dbReference>
<dbReference type="STRING" id="697581.TCARB_1820"/>
<dbReference type="AlphaFoldDB" id="A0A3G1A7A9"/>
<protein>
    <recommendedName>
        <fullName evidence="3">Cyclophilin TM1367-like domain-containing protein</fullName>
    </recommendedName>
</protein>
<dbReference type="Proteomes" id="UP000266720">
    <property type="component" value="Chromosome"/>
</dbReference>
<proteinExistence type="predicted"/>
<evidence type="ECO:0000313" key="1">
    <source>
        <dbReference type="EMBL" id="AJB42856.1"/>
    </source>
</evidence>
<dbReference type="Gene3D" id="2.40.100.20">
    <property type="match status" value="1"/>
</dbReference>
<evidence type="ECO:0008006" key="3">
    <source>
        <dbReference type="Google" id="ProtNLM"/>
    </source>
</evidence>
<name>A0A3G1A7A9_9CREN</name>
<dbReference type="GeneID" id="25407232"/>
<dbReference type="RefSeq" id="WP_052887212.1">
    <property type="nucleotide sequence ID" value="NZ_CP007493.1"/>
</dbReference>
<sequence length="132" mass="14330">MPRKIEITIEKFGKQLAVLELKEAQIPLSFSNLSQLSRLVTVVKKAGPLLLINIQLPMSPEGSIASGYKTGEVLTVPSSKSLAIVTQDKDSLPLEVYKAGTVKDGLENLLKLEDGSIVTLKARIISEEEQTV</sequence>
<reference evidence="2" key="1">
    <citation type="book" date="2010" name="EXTREMOPHILES" publisher="0:0-0">
        <title>Complete genome sequences of ten hyperthermophilic archaea reveal their metabolic capabilities and possible ecological roles.</title>
        <editorList>
            <person name="?"/>
        </editorList>
        <authorList>
            <person name="Ravin N.V."/>
            <person name="Mardanov A.V."/>
            <person name="Bonch-Osmolovskaya E.A."/>
            <person name="Skryabin K.G."/>
        </authorList>
    </citation>
    <scope>NUCLEOTIDE SEQUENCE [LARGE SCALE GENOMIC DNA]</scope>
    <source>
        <strain evidence="2">1505</strain>
    </source>
</reference>
<accession>A0A3G1A7A9</accession>
<organism evidence="1 2">
    <name type="scientific">Thermofilum adornatum 1505</name>
    <dbReference type="NCBI Taxonomy" id="697581"/>
    <lineage>
        <taxon>Archaea</taxon>
        <taxon>Thermoproteota</taxon>
        <taxon>Thermoprotei</taxon>
        <taxon>Thermofilales</taxon>
        <taxon>Thermofilaceae</taxon>
        <taxon>Thermofilum</taxon>
    </lineage>
</organism>
<evidence type="ECO:0000313" key="2">
    <source>
        <dbReference type="Proteomes" id="UP000266720"/>
    </source>
</evidence>